<dbReference type="KEGG" id="sbro:GQF42_08090"/>
<name>A0A6I6N2L1_9ACTN</name>
<dbReference type="InterPro" id="IPR044148">
    <property type="entry name" value="ALDH_GabD1-like"/>
</dbReference>
<keyword evidence="3" id="KW-0560">Oxidoreductase</keyword>
<dbReference type="RefSeq" id="WP_158918965.1">
    <property type="nucleotide sequence ID" value="NZ_CP047020.1"/>
</dbReference>
<dbReference type="PANTHER" id="PTHR43217">
    <property type="entry name" value="SUCCINATE SEMIALDEHYDE DEHYDROGENASE [NAD(P)+] SAD"/>
    <property type="match status" value="1"/>
</dbReference>
<dbReference type="InterPro" id="IPR015590">
    <property type="entry name" value="Aldehyde_DH_dom"/>
</dbReference>
<comment type="similarity">
    <text evidence="1">Belongs to the aldehyde dehydrogenase family.</text>
</comment>
<dbReference type="AlphaFoldDB" id="A0A6I6N2L1"/>
<dbReference type="Gene3D" id="3.40.309.10">
    <property type="entry name" value="Aldehyde Dehydrogenase, Chain A, domain 2"/>
    <property type="match status" value="1"/>
</dbReference>
<dbReference type="FunFam" id="3.40.605.10:FF:000012">
    <property type="entry name" value="NAD-dependent succinate-semialdehyde dehydrogenase"/>
    <property type="match status" value="1"/>
</dbReference>
<sequence>MSTYAVVDPTTGETVKEYAALSDDELAAKLDRAGAAYRTWGRTSSAAERATLLRNAAALFVERRAVLATIISREMGKPTNQGVLEVDFAAAIFEYYADHAEEFLADEPVPLAWGEGTAVIRRQPLGILLGVMPWNYPYYQVARFAAPNLMAGNTILLKHASQCPESAAAIEQLLLDADFPTGAYENVYATYAQIDAVIADPRVAGVSVTGSEKAGAMVAATAGRHLKKAVLELGGSDPFILLSTDDLDAAVEAALGARFYDNAGQACNGAKRYIVIEELYDAFLEKVVSTLAELKPGAPAAENTVLGPVSSVGAAEGLEKLLNRAIEGGARVALGGTRDGSFFDPTVLVDIDPGNQAAKEEFFGPFAHVYRVSSEEEAIAVANDTPFGLGSYVFTTDPEQAQRVADRIEAGMVYVNVVGAEEPGLPFGGVKLSGFGRELGRFGAEEFVNRKLIRVGA</sequence>
<dbReference type="InterPro" id="IPR016161">
    <property type="entry name" value="Ald_DH/histidinol_DH"/>
</dbReference>
<proteinExistence type="inferred from homology"/>
<dbReference type="GO" id="GO:0004777">
    <property type="term" value="F:succinate-semialdehyde dehydrogenase (NAD+) activity"/>
    <property type="evidence" value="ECO:0007669"/>
    <property type="project" value="TreeGrafter"/>
</dbReference>
<protein>
    <submittedName>
        <fullName evidence="5">Aldehyde dehydrogenase family protein</fullName>
    </submittedName>
</protein>
<evidence type="ECO:0000256" key="3">
    <source>
        <dbReference type="ARBA" id="ARBA00023002"/>
    </source>
</evidence>
<evidence type="ECO:0000256" key="2">
    <source>
        <dbReference type="ARBA" id="ARBA00022857"/>
    </source>
</evidence>
<reference evidence="5 6" key="1">
    <citation type="submission" date="2019-12" db="EMBL/GenBank/DDBJ databases">
        <title>Streptomyces sp. strain T44 isolated from rhizosphere soil of Broussonetia papyrifera.</title>
        <authorList>
            <person name="Mo P."/>
        </authorList>
    </citation>
    <scope>NUCLEOTIDE SEQUENCE [LARGE SCALE GENOMIC DNA]</scope>
    <source>
        <strain evidence="5 6">T44</strain>
    </source>
</reference>
<dbReference type="GO" id="GO:0004030">
    <property type="term" value="F:aldehyde dehydrogenase [NAD(P)+] activity"/>
    <property type="evidence" value="ECO:0007669"/>
    <property type="project" value="InterPro"/>
</dbReference>
<keyword evidence="6" id="KW-1185">Reference proteome</keyword>
<keyword evidence="2" id="KW-0521">NADP</keyword>
<dbReference type="InterPro" id="IPR016163">
    <property type="entry name" value="Ald_DH_C"/>
</dbReference>
<dbReference type="EMBL" id="CP047020">
    <property type="protein sequence ID" value="QHA03227.1"/>
    <property type="molecule type" value="Genomic_DNA"/>
</dbReference>
<dbReference type="InterPro" id="IPR047110">
    <property type="entry name" value="GABD/Sad-like"/>
</dbReference>
<dbReference type="InterPro" id="IPR016160">
    <property type="entry name" value="Ald_DH_CS_CYS"/>
</dbReference>
<dbReference type="SUPFAM" id="SSF53720">
    <property type="entry name" value="ALDH-like"/>
    <property type="match status" value="1"/>
</dbReference>
<dbReference type="InterPro" id="IPR016162">
    <property type="entry name" value="Ald_DH_N"/>
</dbReference>
<gene>
    <name evidence="5" type="ORF">GQF42_08090</name>
</gene>
<feature type="domain" description="Aldehyde dehydrogenase" evidence="4">
    <location>
        <begin position="3"/>
        <end position="452"/>
    </location>
</feature>
<dbReference type="Pfam" id="PF00171">
    <property type="entry name" value="Aldedh"/>
    <property type="match status" value="1"/>
</dbReference>
<evidence type="ECO:0000313" key="5">
    <source>
        <dbReference type="EMBL" id="QHA03227.1"/>
    </source>
</evidence>
<evidence type="ECO:0000313" key="6">
    <source>
        <dbReference type="Proteomes" id="UP000436138"/>
    </source>
</evidence>
<evidence type="ECO:0000259" key="4">
    <source>
        <dbReference type="Pfam" id="PF00171"/>
    </source>
</evidence>
<dbReference type="PANTHER" id="PTHR43217:SF2">
    <property type="entry name" value="SUCCINATE-SEMIALDEHYDE DEHYDROGENASE [NADP(+)]"/>
    <property type="match status" value="1"/>
</dbReference>
<organism evidence="5 6">
    <name type="scientific">Streptomyces broussonetiae</name>
    <dbReference type="NCBI Taxonomy" id="2686304"/>
    <lineage>
        <taxon>Bacteria</taxon>
        <taxon>Bacillati</taxon>
        <taxon>Actinomycetota</taxon>
        <taxon>Actinomycetes</taxon>
        <taxon>Kitasatosporales</taxon>
        <taxon>Streptomycetaceae</taxon>
        <taxon>Streptomyces</taxon>
    </lineage>
</organism>
<dbReference type="CDD" id="cd07100">
    <property type="entry name" value="ALDH_SSADH1_GabD1"/>
    <property type="match status" value="1"/>
</dbReference>
<accession>A0A6I6N2L1</accession>
<dbReference type="Proteomes" id="UP000436138">
    <property type="component" value="Chromosome"/>
</dbReference>
<dbReference type="PROSITE" id="PS00070">
    <property type="entry name" value="ALDEHYDE_DEHYDR_CYS"/>
    <property type="match status" value="1"/>
</dbReference>
<dbReference type="Gene3D" id="3.40.605.10">
    <property type="entry name" value="Aldehyde Dehydrogenase, Chain A, domain 1"/>
    <property type="match status" value="1"/>
</dbReference>
<evidence type="ECO:0000256" key="1">
    <source>
        <dbReference type="ARBA" id="ARBA00009986"/>
    </source>
</evidence>